<keyword evidence="7 14" id="KW-0375">Hydrogen ion transport</keyword>
<protein>
    <recommendedName>
        <fullName evidence="14">ATP synthase subunit c</fullName>
    </recommendedName>
    <alternativeName>
        <fullName evidence="14">ATP synthase F(0) sector subunit c</fullName>
    </alternativeName>
    <alternativeName>
        <fullName evidence="14">F-type ATPase subunit c</fullName>
        <shortName evidence="14">F-ATPase subunit c</shortName>
    </alternativeName>
    <alternativeName>
        <fullName evidence="14">Lipid-binding protein</fullName>
    </alternativeName>
</protein>
<keyword evidence="8 14" id="KW-1133">Transmembrane helix</keyword>
<name>A0A445MZT8_9BACT</name>
<keyword evidence="4 14" id="KW-1003">Cell membrane</keyword>
<evidence type="ECO:0000256" key="15">
    <source>
        <dbReference type="SAM" id="SignalP"/>
    </source>
</evidence>
<dbReference type="PANTHER" id="PTHR10031:SF0">
    <property type="entry name" value="ATPASE PROTEIN 9"/>
    <property type="match status" value="1"/>
</dbReference>
<dbReference type="CDD" id="cd18121">
    <property type="entry name" value="ATP-synt_Fo_c"/>
    <property type="match status" value="1"/>
</dbReference>
<keyword evidence="12 14" id="KW-0066">ATP synthesis</keyword>
<evidence type="ECO:0000256" key="5">
    <source>
        <dbReference type="ARBA" id="ARBA00022547"/>
    </source>
</evidence>
<feature type="chain" id="PRO_5019115352" description="ATP synthase subunit c" evidence="15">
    <location>
        <begin position="25"/>
        <end position="120"/>
    </location>
</feature>
<evidence type="ECO:0000256" key="12">
    <source>
        <dbReference type="ARBA" id="ARBA00023310"/>
    </source>
</evidence>
<sequence>MSKKRLVGLFTIAIVLGMASMALAAEGSGQGSGFGIFLGIALGCGFAIGAAALGTGIGMGNAVNGALQGTARNPEAGGKIMTTMIIGLALIESLCIYALVIAFMLLFKLPELNVILEKVL</sequence>
<evidence type="ECO:0000313" key="17">
    <source>
        <dbReference type="EMBL" id="SPD74861.1"/>
    </source>
</evidence>
<dbReference type="PRINTS" id="PR00124">
    <property type="entry name" value="ATPASEC"/>
</dbReference>
<dbReference type="InterPro" id="IPR000454">
    <property type="entry name" value="ATP_synth_F0_csu"/>
</dbReference>
<dbReference type="AlphaFoldDB" id="A0A445MZT8"/>
<dbReference type="SUPFAM" id="SSF81333">
    <property type="entry name" value="F1F0 ATP synthase subunit C"/>
    <property type="match status" value="1"/>
</dbReference>
<keyword evidence="11 14" id="KW-0472">Membrane</keyword>
<feature type="site" description="Reversibly protonated during proton transport" evidence="14">
    <location>
        <position position="92"/>
    </location>
</feature>
<dbReference type="NCBIfam" id="TIGR01260">
    <property type="entry name" value="ATP_synt_c"/>
    <property type="match status" value="1"/>
</dbReference>
<dbReference type="EMBL" id="OJIN01000176">
    <property type="protein sequence ID" value="SPD74861.1"/>
    <property type="molecule type" value="Genomic_DNA"/>
</dbReference>
<dbReference type="GO" id="GO:0046933">
    <property type="term" value="F:proton-transporting ATP synthase activity, rotational mechanism"/>
    <property type="evidence" value="ECO:0007669"/>
    <property type="project" value="UniProtKB-UniRule"/>
</dbReference>
<comment type="function">
    <text evidence="13 14">F(1)F(0) ATP synthase produces ATP from ADP in the presence of a proton or sodium gradient. F-type ATPases consist of two structural domains, F(1) containing the extramembraneous catalytic core and F(0) containing the membrane proton channel, linked together by a central stalk and a peripheral stalk. During catalysis, ATP synthesis in the catalytic domain of F(1) is coupled via a rotary mechanism of the central stalk subunits to proton translocation.</text>
</comment>
<feature type="transmembrane region" description="Helical" evidence="14">
    <location>
        <begin position="34"/>
        <end position="59"/>
    </location>
</feature>
<gene>
    <name evidence="14 17" type="primary">atpE</name>
    <name evidence="17" type="ORF">PITCH_A350070</name>
</gene>
<dbReference type="InterPro" id="IPR002379">
    <property type="entry name" value="ATPase_proteolipid_c-like_dom"/>
</dbReference>
<dbReference type="GO" id="GO:0033177">
    <property type="term" value="C:proton-transporting two-sector ATPase complex, proton-transporting domain"/>
    <property type="evidence" value="ECO:0007669"/>
    <property type="project" value="InterPro"/>
</dbReference>
<keyword evidence="5 14" id="KW-0138">CF(0)</keyword>
<dbReference type="Pfam" id="PF00137">
    <property type="entry name" value="ATP-synt_C"/>
    <property type="match status" value="1"/>
</dbReference>
<keyword evidence="15" id="KW-0732">Signal</keyword>
<keyword evidence="3 14" id="KW-0813">Transport</keyword>
<evidence type="ECO:0000256" key="10">
    <source>
        <dbReference type="ARBA" id="ARBA00023121"/>
    </source>
</evidence>
<dbReference type="InterPro" id="IPR005953">
    <property type="entry name" value="ATP_synth_csu_bac/chlpt"/>
</dbReference>
<feature type="domain" description="V-ATPase proteolipid subunit C-like" evidence="16">
    <location>
        <begin position="42"/>
        <end position="105"/>
    </location>
</feature>
<dbReference type="GO" id="GO:0008289">
    <property type="term" value="F:lipid binding"/>
    <property type="evidence" value="ECO:0007669"/>
    <property type="project" value="UniProtKB-KW"/>
</dbReference>
<dbReference type="FunFam" id="1.20.20.10:FF:000002">
    <property type="entry name" value="ATP synthase subunit c"/>
    <property type="match status" value="1"/>
</dbReference>
<evidence type="ECO:0000256" key="7">
    <source>
        <dbReference type="ARBA" id="ARBA00022781"/>
    </source>
</evidence>
<evidence type="ECO:0000256" key="2">
    <source>
        <dbReference type="ARBA" id="ARBA00006704"/>
    </source>
</evidence>
<keyword evidence="9 14" id="KW-0406">Ion transport</keyword>
<proteinExistence type="inferred from homology"/>
<evidence type="ECO:0000256" key="6">
    <source>
        <dbReference type="ARBA" id="ARBA00022692"/>
    </source>
</evidence>
<evidence type="ECO:0000256" key="8">
    <source>
        <dbReference type="ARBA" id="ARBA00022989"/>
    </source>
</evidence>
<evidence type="ECO:0000256" key="9">
    <source>
        <dbReference type="ARBA" id="ARBA00023065"/>
    </source>
</evidence>
<dbReference type="InterPro" id="IPR038662">
    <property type="entry name" value="ATP_synth_F0_csu_sf"/>
</dbReference>
<evidence type="ECO:0000256" key="1">
    <source>
        <dbReference type="ARBA" id="ARBA00004651"/>
    </source>
</evidence>
<comment type="function">
    <text evidence="14">Key component of the F(0) channel; it plays a direct role in translocation across the membrane. A homomeric c-ring of between 10-14 subunits forms the central stalk rotor element with the F(1) delta and epsilon subunits.</text>
</comment>
<reference evidence="17" key="1">
    <citation type="submission" date="2018-01" db="EMBL/GenBank/DDBJ databases">
        <authorList>
            <person name="Regsiter A."/>
            <person name="William W."/>
        </authorList>
    </citation>
    <scope>NUCLEOTIDE SEQUENCE</scope>
    <source>
        <strain evidence="17">TRIP AH-1</strain>
    </source>
</reference>
<evidence type="ECO:0000256" key="13">
    <source>
        <dbReference type="ARBA" id="ARBA00025198"/>
    </source>
</evidence>
<dbReference type="GO" id="GO:0045259">
    <property type="term" value="C:proton-transporting ATP synthase complex"/>
    <property type="evidence" value="ECO:0007669"/>
    <property type="project" value="UniProtKB-KW"/>
</dbReference>
<organism evidence="17">
    <name type="scientific">uncultured Desulfobacterium sp</name>
    <dbReference type="NCBI Taxonomy" id="201089"/>
    <lineage>
        <taxon>Bacteria</taxon>
        <taxon>Pseudomonadati</taxon>
        <taxon>Thermodesulfobacteriota</taxon>
        <taxon>Desulfobacteria</taxon>
        <taxon>Desulfobacterales</taxon>
        <taxon>Desulfobacteriaceae</taxon>
        <taxon>Desulfobacterium</taxon>
        <taxon>environmental samples</taxon>
    </lineage>
</organism>
<dbReference type="Gene3D" id="1.20.20.10">
    <property type="entry name" value="F1F0 ATP synthase subunit C"/>
    <property type="match status" value="1"/>
</dbReference>
<dbReference type="PANTHER" id="PTHR10031">
    <property type="entry name" value="ATP SYNTHASE LIPID-BINDING PROTEIN, MITOCHONDRIAL"/>
    <property type="match status" value="1"/>
</dbReference>
<dbReference type="InterPro" id="IPR020537">
    <property type="entry name" value="ATP_synth_F0_csu_DDCD_BS"/>
</dbReference>
<dbReference type="PROSITE" id="PS00605">
    <property type="entry name" value="ATPASE_C"/>
    <property type="match status" value="1"/>
</dbReference>
<accession>A0A445MZT8</accession>
<evidence type="ECO:0000256" key="11">
    <source>
        <dbReference type="ARBA" id="ARBA00023136"/>
    </source>
</evidence>
<feature type="signal peptide" evidence="15">
    <location>
        <begin position="1"/>
        <end position="24"/>
    </location>
</feature>
<dbReference type="GO" id="GO:0005886">
    <property type="term" value="C:plasma membrane"/>
    <property type="evidence" value="ECO:0007669"/>
    <property type="project" value="UniProtKB-SubCell"/>
</dbReference>
<evidence type="ECO:0000256" key="4">
    <source>
        <dbReference type="ARBA" id="ARBA00022475"/>
    </source>
</evidence>
<keyword evidence="10 14" id="KW-0446">Lipid-binding</keyword>
<feature type="transmembrane region" description="Helical" evidence="14">
    <location>
        <begin position="80"/>
        <end position="107"/>
    </location>
</feature>
<evidence type="ECO:0000256" key="14">
    <source>
        <dbReference type="HAMAP-Rule" id="MF_01396"/>
    </source>
</evidence>
<comment type="similarity">
    <text evidence="2 14">Belongs to the ATPase C chain family.</text>
</comment>
<evidence type="ECO:0000259" key="16">
    <source>
        <dbReference type="Pfam" id="PF00137"/>
    </source>
</evidence>
<comment type="subcellular location">
    <subcellularLocation>
        <location evidence="1 14">Cell membrane</location>
        <topology evidence="1 14">Multi-pass membrane protein</topology>
    </subcellularLocation>
</comment>
<keyword evidence="6 14" id="KW-0812">Transmembrane</keyword>
<dbReference type="HAMAP" id="MF_01396">
    <property type="entry name" value="ATP_synth_c_bact"/>
    <property type="match status" value="1"/>
</dbReference>
<dbReference type="InterPro" id="IPR035921">
    <property type="entry name" value="F/V-ATP_Csub_sf"/>
</dbReference>
<evidence type="ECO:0000256" key="3">
    <source>
        <dbReference type="ARBA" id="ARBA00022448"/>
    </source>
</evidence>